<evidence type="ECO:0000256" key="1">
    <source>
        <dbReference type="SAM" id="MobiDB-lite"/>
    </source>
</evidence>
<name>A0A9P6DFK3_PLEER</name>
<dbReference type="Proteomes" id="UP000807025">
    <property type="component" value="Unassembled WGS sequence"/>
</dbReference>
<feature type="compositionally biased region" description="Low complexity" evidence="1">
    <location>
        <begin position="307"/>
        <end position="321"/>
    </location>
</feature>
<feature type="region of interest" description="Disordered" evidence="1">
    <location>
        <begin position="189"/>
        <end position="322"/>
    </location>
</feature>
<dbReference type="AlphaFoldDB" id="A0A9P6DFK3"/>
<evidence type="ECO:0000313" key="3">
    <source>
        <dbReference type="Proteomes" id="UP000807025"/>
    </source>
</evidence>
<organism evidence="2 3">
    <name type="scientific">Pleurotus eryngii</name>
    <name type="common">Boletus of the steppes</name>
    <dbReference type="NCBI Taxonomy" id="5323"/>
    <lineage>
        <taxon>Eukaryota</taxon>
        <taxon>Fungi</taxon>
        <taxon>Dikarya</taxon>
        <taxon>Basidiomycota</taxon>
        <taxon>Agaricomycotina</taxon>
        <taxon>Agaricomycetes</taxon>
        <taxon>Agaricomycetidae</taxon>
        <taxon>Agaricales</taxon>
        <taxon>Pleurotineae</taxon>
        <taxon>Pleurotaceae</taxon>
        <taxon>Pleurotus</taxon>
    </lineage>
</organism>
<feature type="compositionally biased region" description="Polar residues" evidence="1">
    <location>
        <begin position="260"/>
        <end position="270"/>
    </location>
</feature>
<comment type="caution">
    <text evidence="2">The sequence shown here is derived from an EMBL/GenBank/DDBJ whole genome shotgun (WGS) entry which is preliminary data.</text>
</comment>
<sequence length="419" mass="46452">MSTDGPFYVSLGHPTDRATVLTERPSFAANDTSFPVIVQVPTRSLALEVTKMDLYIRQHCVGRDRQSFISQLTSYDARTITIDHTRWYPLLKGKGIIRSIIFTNHKEVTESIIETASDKAHPVVFRTTSCLSDALIFLLVCKDPLTGKANPKERQDHKFPLMTLDGLQEIQDGIRRAKISAQAEDDIPFPAGAARPSWLQAPPLSHSKSAPVSADESDNPDELTWPILNSYCNPTRGTSGGSFVAPPRTPSPSKPRQVENFPQRQDSPSPTKRAGGSSSRRDQTMGPLFLPPPSLSLSPSAGKQARESFMSSRRAESSSLSKPTASREVVNYIRRNLDSPLQLIYDSEPPPMLKHVCTGELALSFFYHCGYTECAVFEMLQVQSRVKSAEDFAQIMVSQGECFCFSEMVLAYKLMNFSP</sequence>
<reference evidence="2" key="1">
    <citation type="submission" date="2020-11" db="EMBL/GenBank/DDBJ databases">
        <authorList>
            <consortium name="DOE Joint Genome Institute"/>
            <person name="Ahrendt S."/>
            <person name="Riley R."/>
            <person name="Andreopoulos W."/>
            <person name="Labutti K."/>
            <person name="Pangilinan J."/>
            <person name="Ruiz-Duenas F.J."/>
            <person name="Barrasa J.M."/>
            <person name="Sanchez-Garcia M."/>
            <person name="Camarero S."/>
            <person name="Miyauchi S."/>
            <person name="Serrano A."/>
            <person name="Linde D."/>
            <person name="Babiker R."/>
            <person name="Drula E."/>
            <person name="Ayuso-Fernandez I."/>
            <person name="Pacheco R."/>
            <person name="Padilla G."/>
            <person name="Ferreira P."/>
            <person name="Barriuso J."/>
            <person name="Kellner H."/>
            <person name="Castanera R."/>
            <person name="Alfaro M."/>
            <person name="Ramirez L."/>
            <person name="Pisabarro A.G."/>
            <person name="Kuo A."/>
            <person name="Tritt A."/>
            <person name="Lipzen A."/>
            <person name="He G."/>
            <person name="Yan M."/>
            <person name="Ng V."/>
            <person name="Cullen D."/>
            <person name="Martin F."/>
            <person name="Rosso M.-N."/>
            <person name="Henrissat B."/>
            <person name="Hibbett D."/>
            <person name="Martinez A.T."/>
            <person name="Grigoriev I.V."/>
        </authorList>
    </citation>
    <scope>NUCLEOTIDE SEQUENCE</scope>
    <source>
        <strain evidence="2">ATCC 90797</strain>
    </source>
</reference>
<dbReference type="EMBL" id="MU154581">
    <property type="protein sequence ID" value="KAF9493810.1"/>
    <property type="molecule type" value="Genomic_DNA"/>
</dbReference>
<accession>A0A9P6DFK3</accession>
<protein>
    <submittedName>
        <fullName evidence="2">Uncharacterized protein</fullName>
    </submittedName>
</protein>
<proteinExistence type="predicted"/>
<keyword evidence="3" id="KW-1185">Reference proteome</keyword>
<evidence type="ECO:0000313" key="2">
    <source>
        <dbReference type="EMBL" id="KAF9493810.1"/>
    </source>
</evidence>
<gene>
    <name evidence="2" type="ORF">BDN71DRAFT_1508300</name>
</gene>